<evidence type="ECO:0000313" key="2">
    <source>
        <dbReference type="EMBL" id="BES93171.1"/>
    </source>
</evidence>
<feature type="compositionally biased region" description="Basic and acidic residues" evidence="1">
    <location>
        <begin position="1"/>
        <end position="25"/>
    </location>
</feature>
<keyword evidence="3" id="KW-1185">Reference proteome</keyword>
<dbReference type="Proteomes" id="UP001307889">
    <property type="component" value="Chromosome 4"/>
</dbReference>
<gene>
    <name evidence="2" type="ORF">NTJ_05981</name>
</gene>
<name>A0ABN7ALP9_9HEMI</name>
<sequence length="68" mass="7780">MRRRMGETKSGEQPRRHILRQREGGETFCKSSRRRRPRQAATLRIVESLGGYNSKGGAKEQTLALQLP</sequence>
<evidence type="ECO:0000313" key="3">
    <source>
        <dbReference type="Proteomes" id="UP001307889"/>
    </source>
</evidence>
<accession>A0ABN7ALP9</accession>
<dbReference type="EMBL" id="AP028912">
    <property type="protein sequence ID" value="BES93171.1"/>
    <property type="molecule type" value="Genomic_DNA"/>
</dbReference>
<feature type="region of interest" description="Disordered" evidence="1">
    <location>
        <begin position="1"/>
        <end position="36"/>
    </location>
</feature>
<evidence type="ECO:0000256" key="1">
    <source>
        <dbReference type="SAM" id="MobiDB-lite"/>
    </source>
</evidence>
<organism evidence="2 3">
    <name type="scientific">Nesidiocoris tenuis</name>
    <dbReference type="NCBI Taxonomy" id="355587"/>
    <lineage>
        <taxon>Eukaryota</taxon>
        <taxon>Metazoa</taxon>
        <taxon>Ecdysozoa</taxon>
        <taxon>Arthropoda</taxon>
        <taxon>Hexapoda</taxon>
        <taxon>Insecta</taxon>
        <taxon>Pterygota</taxon>
        <taxon>Neoptera</taxon>
        <taxon>Paraneoptera</taxon>
        <taxon>Hemiptera</taxon>
        <taxon>Heteroptera</taxon>
        <taxon>Panheteroptera</taxon>
        <taxon>Cimicomorpha</taxon>
        <taxon>Miridae</taxon>
        <taxon>Dicyphina</taxon>
        <taxon>Nesidiocoris</taxon>
    </lineage>
</organism>
<proteinExistence type="predicted"/>
<reference evidence="2 3" key="1">
    <citation type="submission" date="2023-09" db="EMBL/GenBank/DDBJ databases">
        <title>Nesidiocoris tenuis whole genome shotgun sequence.</title>
        <authorList>
            <person name="Shibata T."/>
            <person name="Shimoda M."/>
            <person name="Kobayashi T."/>
            <person name="Uehara T."/>
        </authorList>
    </citation>
    <scope>NUCLEOTIDE SEQUENCE [LARGE SCALE GENOMIC DNA]</scope>
    <source>
        <strain evidence="2 3">Japan</strain>
    </source>
</reference>
<protein>
    <submittedName>
        <fullName evidence="2">Uncharacterized protein</fullName>
    </submittedName>
</protein>